<keyword evidence="6 8" id="KW-0472">Membrane</keyword>
<dbReference type="Gene3D" id="3.40.50.720">
    <property type="entry name" value="NAD(P)-binding Rossmann-like Domain"/>
    <property type="match status" value="1"/>
</dbReference>
<keyword evidence="3" id="KW-0808">Transferase</keyword>
<sequence>MEGSFLQAVRKRAVGDAVPNPSSRLYIDPPTLGLLFLTLDVTLFLVPGFVIANSAGLLAAGGMTTLQSGLALCLAIAFFLAAARAFDIHEGLKIMRRAMPAQIALSVVCVAGPVLALLLICRILTGDAPAGRPVMAWLLAWAAWSGGGALALQILARPAVRHWRAASLTGHRVAIVGSGEPAQRLVNWLEANARDVVQVVGLFDDRRGRGPDRVGLSHLICGTTGDLIEYYRHAPLDKIIIALPHHAEERLLAILQRLKQLPVDIALAPDLVGFRVPDSATAEMAGLQMRSLAQRPLRASQRFIKDLFDRAIAALLLLMLAPLLLVLALGVRLSSPGPVFFRQERHGLGNRVFEVLKFRTMRAEMHDPGGRRQTARNDPRVTAFGAILRRTSLDELPQLINVLKGDMSLVGPRPLPLQMRVDDRLNYEIVAEYAFRHRMKPGITGLAQVKGHRGAVSTAEALRSRVACDLYYIDNWSLWLDLKILALTSAVCVLGKNAF</sequence>
<dbReference type="NCBIfam" id="TIGR03025">
    <property type="entry name" value="EPS_sugtrans"/>
    <property type="match status" value="1"/>
</dbReference>
<keyword evidence="5 8" id="KW-1133">Transmembrane helix</keyword>
<feature type="transmembrane region" description="Helical" evidence="8">
    <location>
        <begin position="137"/>
        <end position="156"/>
    </location>
</feature>
<keyword evidence="4 8" id="KW-0812">Transmembrane</keyword>
<feature type="transmembrane region" description="Helical" evidence="8">
    <location>
        <begin position="311"/>
        <end position="331"/>
    </location>
</feature>
<feature type="transmembrane region" description="Helical" evidence="8">
    <location>
        <begin position="32"/>
        <end position="52"/>
    </location>
</feature>
<gene>
    <name evidence="10" type="ORF">Q8A70_13915</name>
</gene>
<dbReference type="Pfam" id="PF02397">
    <property type="entry name" value="Bac_transf"/>
    <property type="match status" value="1"/>
</dbReference>
<dbReference type="InterPro" id="IPR036291">
    <property type="entry name" value="NAD(P)-bd_dom_sf"/>
</dbReference>
<evidence type="ECO:0000313" key="11">
    <source>
        <dbReference type="Proteomes" id="UP001230156"/>
    </source>
</evidence>
<comment type="similarity">
    <text evidence="2">Belongs to the bacterial sugar transferase family.</text>
</comment>
<reference evidence="11" key="1">
    <citation type="submission" date="2023-08" db="EMBL/GenBank/DDBJ databases">
        <title>Rhodospirillaceae gen. nov., a novel taxon isolated from the Yangtze River Yuezi River estuary sludge.</title>
        <authorList>
            <person name="Ruan L."/>
        </authorList>
    </citation>
    <scope>NUCLEOTIDE SEQUENCE [LARGE SCALE GENOMIC DNA]</scope>
    <source>
        <strain evidence="11">R-7</strain>
    </source>
</reference>
<dbReference type="InterPro" id="IPR003362">
    <property type="entry name" value="Bact_transf"/>
</dbReference>
<dbReference type="PANTHER" id="PTHR30576">
    <property type="entry name" value="COLANIC BIOSYNTHESIS UDP-GLUCOSE LIPID CARRIER TRANSFERASE"/>
    <property type="match status" value="1"/>
</dbReference>
<dbReference type="PANTHER" id="PTHR30576:SF0">
    <property type="entry name" value="UNDECAPRENYL-PHOSPHATE N-ACETYLGALACTOSAMINYL 1-PHOSPHATE TRANSFERASE-RELATED"/>
    <property type="match status" value="1"/>
</dbReference>
<evidence type="ECO:0000256" key="8">
    <source>
        <dbReference type="SAM" id="Phobius"/>
    </source>
</evidence>
<evidence type="ECO:0000256" key="1">
    <source>
        <dbReference type="ARBA" id="ARBA00004141"/>
    </source>
</evidence>
<name>A0ABU0YM22_9PROT</name>
<accession>A0ABU0YM22</accession>
<keyword evidence="7" id="KW-0270">Exopolysaccharide synthesis</keyword>
<proteinExistence type="inferred from homology"/>
<dbReference type="EMBL" id="JAUYVI010000004">
    <property type="protein sequence ID" value="MDQ7248776.1"/>
    <property type="molecule type" value="Genomic_DNA"/>
</dbReference>
<comment type="subcellular location">
    <subcellularLocation>
        <location evidence="1">Membrane</location>
        <topology evidence="1">Multi-pass membrane protein</topology>
    </subcellularLocation>
</comment>
<protein>
    <submittedName>
        <fullName evidence="10">Exopolysaccharide biosynthesis polyprenyl glycosylphosphotransferase</fullName>
    </submittedName>
</protein>
<comment type="caution">
    <text evidence="10">The sequence shown here is derived from an EMBL/GenBank/DDBJ whole genome shotgun (WGS) entry which is preliminary data.</text>
</comment>
<dbReference type="InterPro" id="IPR017475">
    <property type="entry name" value="EPS_sugar_tfrase"/>
</dbReference>
<evidence type="ECO:0000256" key="6">
    <source>
        <dbReference type="ARBA" id="ARBA00023136"/>
    </source>
</evidence>
<evidence type="ECO:0000256" key="3">
    <source>
        <dbReference type="ARBA" id="ARBA00022679"/>
    </source>
</evidence>
<dbReference type="RefSeq" id="WP_379956258.1">
    <property type="nucleotide sequence ID" value="NZ_JAUYVI010000004.1"/>
</dbReference>
<evidence type="ECO:0000259" key="9">
    <source>
        <dbReference type="Pfam" id="PF02397"/>
    </source>
</evidence>
<evidence type="ECO:0000313" key="10">
    <source>
        <dbReference type="EMBL" id="MDQ7248776.1"/>
    </source>
</evidence>
<dbReference type="Proteomes" id="UP001230156">
    <property type="component" value="Unassembled WGS sequence"/>
</dbReference>
<dbReference type="SUPFAM" id="SSF51735">
    <property type="entry name" value="NAD(P)-binding Rossmann-fold domains"/>
    <property type="match status" value="1"/>
</dbReference>
<organism evidence="10 11">
    <name type="scientific">Dongia sedimenti</name>
    <dbReference type="NCBI Taxonomy" id="3064282"/>
    <lineage>
        <taxon>Bacteria</taxon>
        <taxon>Pseudomonadati</taxon>
        <taxon>Pseudomonadota</taxon>
        <taxon>Alphaproteobacteria</taxon>
        <taxon>Rhodospirillales</taxon>
        <taxon>Dongiaceae</taxon>
        <taxon>Dongia</taxon>
    </lineage>
</organism>
<dbReference type="Pfam" id="PF13727">
    <property type="entry name" value="CoA_binding_3"/>
    <property type="match status" value="1"/>
</dbReference>
<evidence type="ECO:0000256" key="2">
    <source>
        <dbReference type="ARBA" id="ARBA00006464"/>
    </source>
</evidence>
<feature type="transmembrane region" description="Helical" evidence="8">
    <location>
        <begin position="58"/>
        <end position="82"/>
    </location>
</feature>
<feature type="transmembrane region" description="Helical" evidence="8">
    <location>
        <begin position="103"/>
        <end position="125"/>
    </location>
</feature>
<evidence type="ECO:0000256" key="4">
    <source>
        <dbReference type="ARBA" id="ARBA00022692"/>
    </source>
</evidence>
<keyword evidence="11" id="KW-1185">Reference proteome</keyword>
<evidence type="ECO:0000256" key="7">
    <source>
        <dbReference type="ARBA" id="ARBA00023169"/>
    </source>
</evidence>
<evidence type="ECO:0000256" key="5">
    <source>
        <dbReference type="ARBA" id="ARBA00022989"/>
    </source>
</evidence>
<feature type="domain" description="Bacterial sugar transferase" evidence="9">
    <location>
        <begin position="305"/>
        <end position="492"/>
    </location>
</feature>